<evidence type="ECO:0000256" key="1">
    <source>
        <dbReference type="ARBA" id="ARBA00005375"/>
    </source>
</evidence>
<evidence type="ECO:0008006" key="4">
    <source>
        <dbReference type="Google" id="ProtNLM"/>
    </source>
</evidence>
<accession>A0A1B6KJX7</accession>
<gene>
    <name evidence="3" type="ORF">g.22779</name>
</gene>
<name>A0A1B6KJX7_9HEMI</name>
<dbReference type="EMBL" id="GEBQ01028231">
    <property type="protein sequence ID" value="JAT11746.1"/>
    <property type="molecule type" value="Transcribed_RNA"/>
</dbReference>
<feature type="transmembrane region" description="Helical" evidence="2">
    <location>
        <begin position="12"/>
        <end position="32"/>
    </location>
</feature>
<dbReference type="InterPro" id="IPR050645">
    <property type="entry name" value="Histidine_acid_phosphatase"/>
</dbReference>
<organism evidence="3">
    <name type="scientific">Graphocephala atropunctata</name>
    <dbReference type="NCBI Taxonomy" id="36148"/>
    <lineage>
        <taxon>Eukaryota</taxon>
        <taxon>Metazoa</taxon>
        <taxon>Ecdysozoa</taxon>
        <taxon>Arthropoda</taxon>
        <taxon>Hexapoda</taxon>
        <taxon>Insecta</taxon>
        <taxon>Pterygota</taxon>
        <taxon>Neoptera</taxon>
        <taxon>Paraneoptera</taxon>
        <taxon>Hemiptera</taxon>
        <taxon>Auchenorrhyncha</taxon>
        <taxon>Membracoidea</taxon>
        <taxon>Cicadellidae</taxon>
        <taxon>Cicadellinae</taxon>
        <taxon>Cicadellini</taxon>
        <taxon>Graphocephala</taxon>
    </lineage>
</organism>
<sequence>MLKETKKSGLYWLYIGATTLVLVVLVVVYHVAENGKTPVVSSPTLDRPGSRAAPTLQFVAVFSRHGNRAPIFSYPTSEFQKDDTKVWPHGAGQLTTIGRVQMYKLGEKFRSLYNGFLSELYRPGDVVTYSTHFDRCFESAQLILAGLFPPQGFQVWNSQLLWQPIPVLYTERDHVMIVLSKETRYCSKFHKEKKKSLARYERDFGYNLTRMLEYALPFTSHDAGNTKLNTSIVSMWADTYTLWESLVNPEMEGFQLPAWASKIYPQPITSLIMETFRAGIDGSDTMLRLMAGQLFQEIMGLMEARLEDKASAAKRLYIYNGHDFTMVGLQRILGLKEFCHWVVEPSSAVIVELHTDTVTGRSYVQLLYIDGVSKDLEPVELDIPGCDSPCDFHQLINITNKYYNITDWEKECENY</sequence>
<evidence type="ECO:0000313" key="3">
    <source>
        <dbReference type="EMBL" id="JAT11746.1"/>
    </source>
</evidence>
<reference evidence="3" key="1">
    <citation type="submission" date="2015-11" db="EMBL/GenBank/DDBJ databases">
        <title>De novo transcriptome assembly of four potential Pierce s Disease insect vectors from Arizona vineyards.</title>
        <authorList>
            <person name="Tassone E.E."/>
        </authorList>
    </citation>
    <scope>NUCLEOTIDE SEQUENCE</scope>
</reference>
<protein>
    <recommendedName>
        <fullName evidence="4">Acid phosphatase</fullName>
    </recommendedName>
</protein>
<dbReference type="InterPro" id="IPR000560">
    <property type="entry name" value="His_Pase_clade-2"/>
</dbReference>
<comment type="similarity">
    <text evidence="1">Belongs to the histidine acid phosphatase family.</text>
</comment>
<dbReference type="GO" id="GO:0016791">
    <property type="term" value="F:phosphatase activity"/>
    <property type="evidence" value="ECO:0007669"/>
    <property type="project" value="UniProtKB-ARBA"/>
</dbReference>
<evidence type="ECO:0000256" key="2">
    <source>
        <dbReference type="SAM" id="Phobius"/>
    </source>
</evidence>
<dbReference type="Gene3D" id="3.40.50.1240">
    <property type="entry name" value="Phosphoglycerate mutase-like"/>
    <property type="match status" value="1"/>
</dbReference>
<dbReference type="InterPro" id="IPR029033">
    <property type="entry name" value="His_PPase_superfam"/>
</dbReference>
<dbReference type="PANTHER" id="PTHR11567">
    <property type="entry name" value="ACID PHOSPHATASE-RELATED"/>
    <property type="match status" value="1"/>
</dbReference>
<keyword evidence="2" id="KW-1133">Transmembrane helix</keyword>
<dbReference type="Pfam" id="PF00328">
    <property type="entry name" value="His_Phos_2"/>
    <property type="match status" value="1"/>
</dbReference>
<keyword evidence="2" id="KW-0812">Transmembrane</keyword>
<keyword evidence="2" id="KW-0472">Membrane</keyword>
<dbReference type="CDD" id="cd07061">
    <property type="entry name" value="HP_HAP_like"/>
    <property type="match status" value="1"/>
</dbReference>
<proteinExistence type="inferred from homology"/>
<dbReference type="PANTHER" id="PTHR11567:SF171">
    <property type="entry name" value="ACID PHOSPHATASE FAMILY"/>
    <property type="match status" value="1"/>
</dbReference>
<dbReference type="AlphaFoldDB" id="A0A1B6KJX7"/>
<dbReference type="SUPFAM" id="SSF53254">
    <property type="entry name" value="Phosphoglycerate mutase-like"/>
    <property type="match status" value="1"/>
</dbReference>